<proteinExistence type="predicted"/>
<protein>
    <submittedName>
        <fullName evidence="1">Uncharacterized protein</fullName>
    </submittedName>
</protein>
<dbReference type="InterPro" id="IPR024405">
    <property type="entry name" value="Phage_BhlA/UviB"/>
</dbReference>
<organism evidence="1 2">
    <name type="scientific">Cohnella luojiensis</name>
    <dbReference type="NCBI Taxonomy" id="652876"/>
    <lineage>
        <taxon>Bacteria</taxon>
        <taxon>Bacillati</taxon>
        <taxon>Bacillota</taxon>
        <taxon>Bacilli</taxon>
        <taxon>Bacillales</taxon>
        <taxon>Paenibacillaceae</taxon>
        <taxon>Cohnella</taxon>
    </lineage>
</organism>
<accession>A0A4Y8LQL9</accession>
<evidence type="ECO:0000313" key="1">
    <source>
        <dbReference type="EMBL" id="TFE23678.1"/>
    </source>
</evidence>
<dbReference type="AlphaFoldDB" id="A0A4Y8LQL9"/>
<keyword evidence="2" id="KW-1185">Reference proteome</keyword>
<name>A0A4Y8LQL9_9BACL</name>
<sequence>MVLVLSFVYRIGKNRKEFYRMIEDLVVREAFEQGVWAVLFVSLYLHHLKENKCSRLEALEREEKLMLYIEDMSEQFENLTKQYEDLSKDVGDIKRHVRRHREVQRRRGQTY</sequence>
<evidence type="ECO:0000313" key="2">
    <source>
        <dbReference type="Proteomes" id="UP000297900"/>
    </source>
</evidence>
<dbReference type="Pfam" id="PF10960">
    <property type="entry name" value="Holin_BhlA"/>
    <property type="match status" value="1"/>
</dbReference>
<gene>
    <name evidence="1" type="ORF">E2980_18565</name>
</gene>
<dbReference type="Proteomes" id="UP000297900">
    <property type="component" value="Unassembled WGS sequence"/>
</dbReference>
<reference evidence="1 2" key="1">
    <citation type="submission" date="2019-03" db="EMBL/GenBank/DDBJ databases">
        <title>Cohnella endophytica sp. nov., a novel endophytic bacterium isolated from bark of Sonneratia apetala.</title>
        <authorList>
            <person name="Tuo L."/>
        </authorList>
    </citation>
    <scope>NUCLEOTIDE SEQUENCE [LARGE SCALE GENOMIC DNA]</scope>
    <source>
        <strain evidence="1 2">CCTCC AB 208254</strain>
    </source>
</reference>
<comment type="caution">
    <text evidence="1">The sequence shown here is derived from an EMBL/GenBank/DDBJ whole genome shotgun (WGS) entry which is preliminary data.</text>
</comment>
<dbReference type="EMBL" id="SOMN01000032">
    <property type="protein sequence ID" value="TFE23678.1"/>
    <property type="molecule type" value="Genomic_DNA"/>
</dbReference>